<dbReference type="GO" id="GO:0015074">
    <property type="term" value="P:DNA integration"/>
    <property type="evidence" value="ECO:0007669"/>
    <property type="project" value="InterPro"/>
</dbReference>
<feature type="domain" description="Integrase catalytic" evidence="2">
    <location>
        <begin position="76"/>
        <end position="178"/>
    </location>
</feature>
<keyword evidence="4" id="KW-1185">Reference proteome</keyword>
<dbReference type="InterPro" id="IPR012337">
    <property type="entry name" value="RNaseH-like_sf"/>
</dbReference>
<dbReference type="InterPro" id="IPR001584">
    <property type="entry name" value="Integrase_cat-core"/>
</dbReference>
<accession>A0A9Q3HS30</accession>
<reference evidence="3" key="1">
    <citation type="submission" date="2021-03" db="EMBL/GenBank/DDBJ databases">
        <title>Draft genome sequence of rust myrtle Austropuccinia psidii MF-1, a brazilian biotype.</title>
        <authorList>
            <person name="Quecine M.C."/>
            <person name="Pachon D.M.R."/>
            <person name="Bonatelli M.L."/>
            <person name="Correr F.H."/>
            <person name="Franceschini L.M."/>
            <person name="Leite T.F."/>
            <person name="Margarido G.R.A."/>
            <person name="Almeida C.A."/>
            <person name="Ferrarezi J.A."/>
            <person name="Labate C.A."/>
        </authorList>
    </citation>
    <scope>NUCLEOTIDE SEQUENCE</scope>
    <source>
        <strain evidence="3">MF-1</strain>
    </source>
</reference>
<keyword evidence="1" id="KW-0694">RNA-binding</keyword>
<dbReference type="GO" id="GO:0003723">
    <property type="term" value="F:RNA binding"/>
    <property type="evidence" value="ECO:0007669"/>
    <property type="project" value="UniProtKB-KW"/>
</dbReference>
<evidence type="ECO:0000256" key="1">
    <source>
        <dbReference type="ARBA" id="ARBA00022884"/>
    </source>
</evidence>
<dbReference type="GO" id="GO:0005634">
    <property type="term" value="C:nucleus"/>
    <property type="evidence" value="ECO:0007669"/>
    <property type="project" value="UniProtKB-ARBA"/>
</dbReference>
<organism evidence="3 4">
    <name type="scientific">Austropuccinia psidii MF-1</name>
    <dbReference type="NCBI Taxonomy" id="1389203"/>
    <lineage>
        <taxon>Eukaryota</taxon>
        <taxon>Fungi</taxon>
        <taxon>Dikarya</taxon>
        <taxon>Basidiomycota</taxon>
        <taxon>Pucciniomycotina</taxon>
        <taxon>Pucciniomycetes</taxon>
        <taxon>Pucciniales</taxon>
        <taxon>Sphaerophragmiaceae</taxon>
        <taxon>Austropuccinia</taxon>
    </lineage>
</organism>
<gene>
    <name evidence="3" type="ORF">O181_051780</name>
</gene>
<evidence type="ECO:0000259" key="2">
    <source>
        <dbReference type="PROSITE" id="PS50994"/>
    </source>
</evidence>
<proteinExistence type="predicted"/>
<dbReference type="AlphaFoldDB" id="A0A9Q3HS30"/>
<dbReference type="PANTHER" id="PTHR37984">
    <property type="entry name" value="PROTEIN CBG26694"/>
    <property type="match status" value="1"/>
</dbReference>
<dbReference type="Gene3D" id="3.30.420.10">
    <property type="entry name" value="Ribonuclease H-like superfamily/Ribonuclease H"/>
    <property type="match status" value="1"/>
</dbReference>
<dbReference type="InterPro" id="IPR036397">
    <property type="entry name" value="RNaseH_sf"/>
</dbReference>
<evidence type="ECO:0000313" key="3">
    <source>
        <dbReference type="EMBL" id="MBW0512065.1"/>
    </source>
</evidence>
<name>A0A9Q3HS30_9BASI</name>
<dbReference type="Proteomes" id="UP000765509">
    <property type="component" value="Unassembled WGS sequence"/>
</dbReference>
<dbReference type="SUPFAM" id="SSF53098">
    <property type="entry name" value="Ribonuclease H-like"/>
    <property type="match status" value="1"/>
</dbReference>
<comment type="caution">
    <text evidence="3">The sequence shown here is derived from an EMBL/GenBank/DDBJ whole genome shotgun (WGS) entry which is preliminary data.</text>
</comment>
<dbReference type="PROSITE" id="PS50994">
    <property type="entry name" value="INTEGRASE"/>
    <property type="match status" value="1"/>
</dbReference>
<dbReference type="OrthoDB" id="3158924at2759"/>
<evidence type="ECO:0000313" key="4">
    <source>
        <dbReference type="Proteomes" id="UP000765509"/>
    </source>
</evidence>
<dbReference type="EMBL" id="AVOT02022571">
    <property type="protein sequence ID" value="MBW0512065.1"/>
    <property type="molecule type" value="Genomic_DNA"/>
</dbReference>
<dbReference type="PANTHER" id="PTHR37984:SF5">
    <property type="entry name" value="PROTEIN NYNRIN-LIKE"/>
    <property type="match status" value="1"/>
</dbReference>
<dbReference type="InterPro" id="IPR050951">
    <property type="entry name" value="Retrovirus_Pol_polyprotein"/>
</dbReference>
<sequence>MKLCSRLLINKILHKCFNSIYSGPVLKARKLEKVKNCAWWPSWRTETIEYFHTYDRYQKANRSTANKFGLMIHIQEPKFPWEVVHINWVTALPPSGDKGYNSFLVIVDRYSKTPIFLPCHKDDTAIDTALVIWRRVNSNTGLFRNIISDRDPKLTSALCTNLHVLFRTNVSFSTAYHP</sequence>
<protein>
    <recommendedName>
        <fullName evidence="2">Integrase catalytic domain-containing protein</fullName>
    </recommendedName>
</protein>